<evidence type="ECO:0000313" key="1">
    <source>
        <dbReference type="EMBL" id="TGD57571.1"/>
    </source>
</evidence>
<accession>A0A4Z0L520</accession>
<organism evidence="1 2">
    <name type="scientific">Flavobacterium humi</name>
    <dbReference type="NCBI Taxonomy" id="2562683"/>
    <lineage>
        <taxon>Bacteria</taxon>
        <taxon>Pseudomonadati</taxon>
        <taxon>Bacteroidota</taxon>
        <taxon>Flavobacteriia</taxon>
        <taxon>Flavobacteriales</taxon>
        <taxon>Flavobacteriaceae</taxon>
        <taxon>Flavobacterium</taxon>
    </lineage>
</organism>
<proteinExistence type="predicted"/>
<dbReference type="Proteomes" id="UP000297407">
    <property type="component" value="Unassembled WGS sequence"/>
</dbReference>
<dbReference type="Pfam" id="PF14092">
    <property type="entry name" value="DUF4270"/>
    <property type="match status" value="1"/>
</dbReference>
<name>A0A4Z0L520_9FLAO</name>
<comment type="caution">
    <text evidence="1">The sequence shown here is derived from an EMBL/GenBank/DDBJ whole genome shotgun (WGS) entry which is preliminary data.</text>
</comment>
<dbReference type="EMBL" id="SRLH01000005">
    <property type="protein sequence ID" value="TGD57571.1"/>
    <property type="molecule type" value="Genomic_DNA"/>
</dbReference>
<dbReference type="InterPro" id="IPR025366">
    <property type="entry name" value="DUF4270"/>
</dbReference>
<dbReference type="AlphaFoldDB" id="A0A4Z0L520"/>
<keyword evidence="2" id="KW-1185">Reference proteome</keyword>
<dbReference type="OrthoDB" id="1466062at2"/>
<gene>
    <name evidence="1" type="ORF">E4635_10290</name>
</gene>
<evidence type="ECO:0000313" key="2">
    <source>
        <dbReference type="Proteomes" id="UP000297407"/>
    </source>
</evidence>
<sequence>MMNIPFFKKLTVVLAVVLFASCDKDFNSVGSDIVGNENFDLEHQTFATKVYNQKIQAIQTNNTAIGQLGILDNPVFGKTKADFVAQLILLDEAPEFKSNIVVDSVILTVPYFSTKTEIKSNGLGIYELDSIHGSGSINLQVLRNGFTLNEFDPGNNFETAQKYYSDQQADFDNNIVGSALNNSSLAAENTAFLPSEKEYVKYKVDASFNMMPKIAANVEARNSPRMRLHLDTNYFKTNIIDAPADKLINNNAFKSYFKGLYFKVTDAPAGSLMSLDFSKGDVTIYYKQDITVTTGPPSSSREMKNLVLSMATGIKINLLKDTDSPDYTAAFTAPNQQNFDAKKLFVKGGQGSNAFIELFTPAQLTELKAQNVLVNEASLTFTVDSSLPNNYSHPLRLYLYDAETGQFLYDYAADPSTVTSNPKLNKYVYGGILEKTAAGKRTYKIRITGFVDRILKGKTDNVRLGLVVTESIGAINSMSLKTPSAAPSSTDNTKTQKAIPAGSVMSHFGTVLYGNGNSAADDVKFEIYYTKPN</sequence>
<protein>
    <submittedName>
        <fullName evidence="1">DUF4270 domain-containing protein</fullName>
    </submittedName>
</protein>
<reference evidence="1 2" key="1">
    <citation type="submission" date="2019-04" db="EMBL/GenBank/DDBJ databases">
        <title>Flavobacterium sp. strain DS2-A Genome sequencing and assembly.</title>
        <authorList>
            <person name="Kim I."/>
        </authorList>
    </citation>
    <scope>NUCLEOTIDE SEQUENCE [LARGE SCALE GENOMIC DNA]</scope>
    <source>
        <strain evidence="1 2">DS2-A</strain>
    </source>
</reference>